<feature type="compositionally biased region" description="Low complexity" evidence="1">
    <location>
        <begin position="68"/>
        <end position="83"/>
    </location>
</feature>
<feature type="compositionally biased region" description="Low complexity" evidence="1">
    <location>
        <begin position="127"/>
        <end position="136"/>
    </location>
</feature>
<evidence type="ECO:0000256" key="1">
    <source>
        <dbReference type="SAM" id="MobiDB-lite"/>
    </source>
</evidence>
<dbReference type="RefSeq" id="XP_025379204.1">
    <property type="nucleotide sequence ID" value="XM_025521222.1"/>
</dbReference>
<feature type="compositionally biased region" description="Polar residues" evidence="1">
    <location>
        <begin position="314"/>
        <end position="330"/>
    </location>
</feature>
<gene>
    <name evidence="2" type="ORF">FA10DRAFT_265813</name>
</gene>
<feature type="compositionally biased region" description="Basic and acidic residues" evidence="1">
    <location>
        <begin position="547"/>
        <end position="557"/>
    </location>
</feature>
<name>A0A316YSK6_9BASI</name>
<feature type="compositionally biased region" description="Low complexity" evidence="1">
    <location>
        <begin position="375"/>
        <end position="397"/>
    </location>
</feature>
<sequence>MPAPTNTTMTAAPTAPAGATAQDAQEGSKIRRFFKRFGRRPSDEVVQVDESGANGDEGVAATQPPARTSTTGDATTAKKTGSMRSRRGSKPGSSGNLKGGEGAKKSDSILSGRFFHTGANAPPVPKQQQQQQQQQQSAKKTSVAAPVTGGFGGSSGEGLANTLGLPSTPPPQLDGLPVHDPIAAGDLMSSPPKTAAAAAAAVAQEGAQSRIGSAGDAPLPADGPVSAISPGIPGHAGIDDISSGRISGSDSGQGHRDSVDNNTMDTQKSRASTKPTTLMSFEREGGAATAGNPPMLAQIAQHRHGEGRGPSIRSGDNASIGHQQHQQLPPQASAIAGSSAIQFAAPPAGRSTSGSLVQLPGQNEPMDDQPYVNVPSLSRPHPSNNPHPSGQPGDDASVLTLASSTAAASIGGGAASSRGHSHHAARSIGGSLMNERRNSSDTYASMKAIPPLSRRGSDASERTGMSIAASATGRNSAQAMTNAPPMTAAPSDRVLHRTASQRTVATQLSIPLTSTSTSNLAVGQGQAMDVPAIKTTAPPSSSSVDFEGDKVQQHADELAATNGTASAPAAETSDKIQQHADQLSAGQ</sequence>
<organism evidence="2 3">
    <name type="scientific">Acaromyces ingoldii</name>
    <dbReference type="NCBI Taxonomy" id="215250"/>
    <lineage>
        <taxon>Eukaryota</taxon>
        <taxon>Fungi</taxon>
        <taxon>Dikarya</taxon>
        <taxon>Basidiomycota</taxon>
        <taxon>Ustilaginomycotina</taxon>
        <taxon>Exobasidiomycetes</taxon>
        <taxon>Exobasidiales</taxon>
        <taxon>Cryptobasidiaceae</taxon>
        <taxon>Acaromyces</taxon>
    </lineage>
</organism>
<keyword evidence="3" id="KW-1185">Reference proteome</keyword>
<feature type="region of interest" description="Disordered" evidence="1">
    <location>
        <begin position="410"/>
        <end position="462"/>
    </location>
</feature>
<evidence type="ECO:0000313" key="3">
    <source>
        <dbReference type="Proteomes" id="UP000245768"/>
    </source>
</evidence>
<proteinExistence type="predicted"/>
<dbReference type="EMBL" id="KZ819635">
    <property type="protein sequence ID" value="PWN92006.1"/>
    <property type="molecule type" value="Genomic_DNA"/>
</dbReference>
<dbReference type="InParanoid" id="A0A316YSK6"/>
<dbReference type="Proteomes" id="UP000245768">
    <property type="component" value="Unassembled WGS sequence"/>
</dbReference>
<dbReference type="GeneID" id="37043138"/>
<feature type="region of interest" description="Disordered" evidence="1">
    <location>
        <begin position="470"/>
        <end position="489"/>
    </location>
</feature>
<reference evidence="2 3" key="1">
    <citation type="journal article" date="2018" name="Mol. Biol. Evol.">
        <title>Broad Genomic Sampling Reveals a Smut Pathogenic Ancestry of the Fungal Clade Ustilaginomycotina.</title>
        <authorList>
            <person name="Kijpornyongpan T."/>
            <person name="Mondo S.J."/>
            <person name="Barry K."/>
            <person name="Sandor L."/>
            <person name="Lee J."/>
            <person name="Lipzen A."/>
            <person name="Pangilinan J."/>
            <person name="LaButti K."/>
            <person name="Hainaut M."/>
            <person name="Henrissat B."/>
            <person name="Grigoriev I.V."/>
            <person name="Spatafora J.W."/>
            <person name="Aime M.C."/>
        </authorList>
    </citation>
    <scope>NUCLEOTIDE SEQUENCE [LARGE SCALE GENOMIC DNA]</scope>
    <source>
        <strain evidence="2 3">MCA 4198</strain>
    </source>
</reference>
<feature type="compositionally biased region" description="Polar residues" evidence="1">
    <location>
        <begin position="260"/>
        <end position="279"/>
    </location>
</feature>
<dbReference type="OrthoDB" id="3366002at2759"/>
<accession>A0A316YSK6</accession>
<feature type="compositionally biased region" description="Low complexity" evidence="1">
    <location>
        <begin position="239"/>
        <end position="252"/>
    </location>
</feature>
<feature type="compositionally biased region" description="Basic residues" evidence="1">
    <location>
        <begin position="30"/>
        <end position="39"/>
    </location>
</feature>
<protein>
    <submittedName>
        <fullName evidence="2">Uncharacterized protein</fullName>
    </submittedName>
</protein>
<feature type="compositionally biased region" description="Low complexity" evidence="1">
    <location>
        <begin position="477"/>
        <end position="489"/>
    </location>
</feature>
<feature type="compositionally biased region" description="Low complexity" evidence="1">
    <location>
        <begin position="559"/>
        <end position="570"/>
    </location>
</feature>
<feature type="compositionally biased region" description="Low complexity" evidence="1">
    <location>
        <begin position="331"/>
        <end position="345"/>
    </location>
</feature>
<dbReference type="AlphaFoldDB" id="A0A316YSK6"/>
<feature type="compositionally biased region" description="Low complexity" evidence="1">
    <location>
        <begin position="1"/>
        <end position="21"/>
    </location>
</feature>
<evidence type="ECO:0000313" key="2">
    <source>
        <dbReference type="EMBL" id="PWN92006.1"/>
    </source>
</evidence>
<feature type="region of interest" description="Disordered" evidence="1">
    <location>
        <begin position="532"/>
        <end position="587"/>
    </location>
</feature>
<feature type="region of interest" description="Disordered" evidence="1">
    <location>
        <begin position="1"/>
        <end position="397"/>
    </location>
</feature>